<organism evidence="1 2">
    <name type="scientific">Thelohanellus kitauei</name>
    <name type="common">Myxosporean</name>
    <dbReference type="NCBI Taxonomy" id="669202"/>
    <lineage>
        <taxon>Eukaryota</taxon>
        <taxon>Metazoa</taxon>
        <taxon>Cnidaria</taxon>
        <taxon>Myxozoa</taxon>
        <taxon>Myxosporea</taxon>
        <taxon>Bivalvulida</taxon>
        <taxon>Platysporina</taxon>
        <taxon>Myxobolidae</taxon>
        <taxon>Thelohanellus</taxon>
    </lineage>
</organism>
<sequence>MVELQRPDISDKTHKVFMGGSYVGIPSDRYRADSVTFENDIAKKNNVYERSTWQIVQIDESVISRAMNNRGHDLLRPQCWVLGMYYAASKMLAFHADLGSATLSVYPQYIHQTVNHSVFFRDQITGSHTNNVEAYCDSVKKSFQRGGQTNEKMWRERYGKTPEEVFEKIISQWAEYTALN</sequence>
<evidence type="ECO:0000313" key="1">
    <source>
        <dbReference type="EMBL" id="KII62564.1"/>
    </source>
</evidence>
<reference evidence="1 2" key="1">
    <citation type="journal article" date="2014" name="Genome Biol. Evol.">
        <title>The genome of the myxosporean Thelohanellus kitauei shows adaptations to nutrient acquisition within its fish host.</title>
        <authorList>
            <person name="Yang Y."/>
            <person name="Xiong J."/>
            <person name="Zhou Z."/>
            <person name="Huo F."/>
            <person name="Miao W."/>
            <person name="Ran C."/>
            <person name="Liu Y."/>
            <person name="Zhang J."/>
            <person name="Feng J."/>
            <person name="Wang M."/>
            <person name="Wang M."/>
            <person name="Wang L."/>
            <person name="Yao B."/>
        </authorList>
    </citation>
    <scope>NUCLEOTIDE SEQUENCE [LARGE SCALE GENOMIC DNA]</scope>
    <source>
        <strain evidence="1">Wuqing</strain>
    </source>
</reference>
<protein>
    <submittedName>
        <fullName evidence="1">Uncharacterized protein</fullName>
    </submittedName>
</protein>
<dbReference type="EMBL" id="JWZT01004937">
    <property type="protein sequence ID" value="KII62564.1"/>
    <property type="molecule type" value="Genomic_DNA"/>
</dbReference>
<gene>
    <name evidence="1" type="ORF">RF11_05194</name>
</gene>
<dbReference type="InterPro" id="IPR053164">
    <property type="entry name" value="IS1016-like_transposase"/>
</dbReference>
<name>A0A0C2ME16_THEKT</name>
<keyword evidence="2" id="KW-1185">Reference proteome</keyword>
<evidence type="ECO:0000313" key="2">
    <source>
        <dbReference type="Proteomes" id="UP000031668"/>
    </source>
</evidence>
<comment type="caution">
    <text evidence="1">The sequence shown here is derived from an EMBL/GenBank/DDBJ whole genome shotgun (WGS) entry which is preliminary data.</text>
</comment>
<dbReference type="AlphaFoldDB" id="A0A0C2ME16"/>
<dbReference type="PANTHER" id="PTHR47163">
    <property type="entry name" value="DDE_TNP_IS1595 DOMAIN-CONTAINING PROTEIN"/>
    <property type="match status" value="1"/>
</dbReference>
<dbReference type="OrthoDB" id="2278611at2759"/>
<dbReference type="PANTHER" id="PTHR47163:SF2">
    <property type="entry name" value="SI:DKEY-17M8.2"/>
    <property type="match status" value="1"/>
</dbReference>
<dbReference type="Proteomes" id="UP000031668">
    <property type="component" value="Unassembled WGS sequence"/>
</dbReference>
<accession>A0A0C2ME16</accession>
<proteinExistence type="predicted"/>